<dbReference type="Proteomes" id="UP001268610">
    <property type="component" value="Unassembled WGS sequence"/>
</dbReference>
<feature type="transmembrane region" description="Helical" evidence="1">
    <location>
        <begin position="20"/>
        <end position="44"/>
    </location>
</feature>
<organism evidence="2 3">
    <name type="scientific">Rhizobium hidalgonense</name>
    <dbReference type="NCBI Taxonomy" id="1538159"/>
    <lineage>
        <taxon>Bacteria</taxon>
        <taxon>Pseudomonadati</taxon>
        <taxon>Pseudomonadota</taxon>
        <taxon>Alphaproteobacteria</taxon>
        <taxon>Hyphomicrobiales</taxon>
        <taxon>Rhizobiaceae</taxon>
        <taxon>Rhizobium/Agrobacterium group</taxon>
        <taxon>Rhizobium</taxon>
    </lineage>
</organism>
<protein>
    <recommendedName>
        <fullName evidence="4">Mechanosensitive ion channel protein MscS</fullName>
    </recommendedName>
</protein>
<reference evidence="2" key="1">
    <citation type="submission" date="2023-04" db="EMBL/GenBank/DDBJ databases">
        <title>Genomic characterization of faba bean (Vicia faba) microsymbionts in Mexican soils.</title>
        <authorList>
            <person name="Rivera Orduna F.N."/>
            <person name="Guevara-Luna J."/>
            <person name="Yan J."/>
            <person name="Arroyo-Herrera I."/>
            <person name="Li Y."/>
            <person name="Vasquez-Murrieta M.S."/>
            <person name="Wang E.T."/>
        </authorList>
    </citation>
    <scope>NUCLEOTIDE SEQUENCE</scope>
    <source>
        <strain evidence="2">CH26</strain>
    </source>
</reference>
<feature type="non-terminal residue" evidence="2">
    <location>
        <position position="141"/>
    </location>
</feature>
<evidence type="ECO:0000256" key="1">
    <source>
        <dbReference type="SAM" id="Phobius"/>
    </source>
</evidence>
<dbReference type="AlphaFoldDB" id="A0AAJ2H248"/>
<feature type="transmembrane region" description="Helical" evidence="1">
    <location>
        <begin position="109"/>
        <end position="130"/>
    </location>
</feature>
<evidence type="ECO:0000313" key="3">
    <source>
        <dbReference type="Proteomes" id="UP001268610"/>
    </source>
</evidence>
<keyword evidence="1" id="KW-0472">Membrane</keyword>
<keyword evidence="1" id="KW-0812">Transmembrane</keyword>
<gene>
    <name evidence="2" type="ORF">RJJ65_35090</name>
</gene>
<evidence type="ECO:0008006" key="4">
    <source>
        <dbReference type="Google" id="ProtNLM"/>
    </source>
</evidence>
<comment type="caution">
    <text evidence="2">The sequence shown here is derived from an EMBL/GenBank/DDBJ whole genome shotgun (WGS) entry which is preliminary data.</text>
</comment>
<accession>A0AAJ2H248</accession>
<sequence length="141" mass="16234">MQNSDVFLNLWHKFGDWLNQYNWLEMLLGFGALILLAWFANWLTKHVLVRGIRRFTQLLPVNRNGALSRYQMIERFANIVPALIIKNGISQVPHLSPALIKLIEMLAQASVFLIIVLTLSAGLNVINNLYQRRPDARSRPI</sequence>
<dbReference type="EMBL" id="JAVLSF010000165">
    <property type="protein sequence ID" value="MDR9777762.1"/>
    <property type="molecule type" value="Genomic_DNA"/>
</dbReference>
<name>A0AAJ2H248_9HYPH</name>
<proteinExistence type="predicted"/>
<evidence type="ECO:0000313" key="2">
    <source>
        <dbReference type="EMBL" id="MDR9777762.1"/>
    </source>
</evidence>
<keyword evidence="1" id="KW-1133">Transmembrane helix</keyword>